<keyword evidence="2" id="KW-0732">Signal</keyword>
<comment type="caution">
    <text evidence="3">The sequence shown here is derived from an EMBL/GenBank/DDBJ whole genome shotgun (WGS) entry which is preliminary data.</text>
</comment>
<sequence length="217" mass="24855">MRSSLVGLQLFLACVLVWGTSVEEEKKECCGPGVPPEKSCCPKENSTSQEPAKEGPEEPNSEELEESAKEYRERMQRNSGSSFEFTFLKEQAMNYFNKRNPDTFYRPIEDINIKVQSAVGTMLSFPLFLVNTNCTKEQGRESAVPWYRRRSSKAAPCMALPKQEQKKWKCRVHMFVDARSRQSAVVRQDCEPVVVWEDSTDTVDVDHLMDFSDGPFF</sequence>
<dbReference type="EMBL" id="JAOTOJ010000019">
    <property type="protein sequence ID" value="KAK9391313.1"/>
    <property type="molecule type" value="Genomic_DNA"/>
</dbReference>
<feature type="compositionally biased region" description="Basic and acidic residues" evidence="1">
    <location>
        <begin position="66"/>
        <end position="76"/>
    </location>
</feature>
<evidence type="ECO:0000313" key="4">
    <source>
        <dbReference type="Proteomes" id="UP001474421"/>
    </source>
</evidence>
<keyword evidence="4" id="KW-1185">Reference proteome</keyword>
<dbReference type="GO" id="GO:0004869">
    <property type="term" value="F:cysteine-type endopeptidase inhibitor activity"/>
    <property type="evidence" value="ECO:0007669"/>
    <property type="project" value="InterPro"/>
</dbReference>
<feature type="region of interest" description="Disordered" evidence="1">
    <location>
        <begin position="27"/>
        <end position="77"/>
    </location>
</feature>
<dbReference type="Gene3D" id="3.10.450.10">
    <property type="match status" value="1"/>
</dbReference>
<dbReference type="Proteomes" id="UP001474421">
    <property type="component" value="Unassembled WGS sequence"/>
</dbReference>
<evidence type="ECO:0000256" key="1">
    <source>
        <dbReference type="SAM" id="MobiDB-lite"/>
    </source>
</evidence>
<feature type="signal peptide" evidence="2">
    <location>
        <begin position="1"/>
        <end position="19"/>
    </location>
</feature>
<dbReference type="CDD" id="cd00042">
    <property type="entry name" value="CY"/>
    <property type="match status" value="1"/>
</dbReference>
<dbReference type="InterPro" id="IPR000010">
    <property type="entry name" value="Cystatin_dom"/>
</dbReference>
<reference evidence="3 4" key="1">
    <citation type="journal article" date="2024" name="Proc. Natl. Acad. Sci. U.S.A.">
        <title>The genetic regulatory architecture and epigenomic basis for age-related changes in rattlesnake venom.</title>
        <authorList>
            <person name="Hogan M.P."/>
            <person name="Holding M.L."/>
            <person name="Nystrom G.S."/>
            <person name="Colston T.J."/>
            <person name="Bartlett D.A."/>
            <person name="Mason A.J."/>
            <person name="Ellsworth S.A."/>
            <person name="Rautsaw R.M."/>
            <person name="Lawrence K.C."/>
            <person name="Strickland J.L."/>
            <person name="He B."/>
            <person name="Fraser P."/>
            <person name="Margres M.J."/>
            <person name="Gilbert D.M."/>
            <person name="Gibbs H.L."/>
            <person name="Parkinson C.L."/>
            <person name="Rokyta D.R."/>
        </authorList>
    </citation>
    <scope>NUCLEOTIDE SEQUENCE [LARGE SCALE GENOMIC DNA]</scope>
    <source>
        <strain evidence="3">DRR0105</strain>
    </source>
</reference>
<evidence type="ECO:0000313" key="3">
    <source>
        <dbReference type="EMBL" id="KAK9391313.1"/>
    </source>
</evidence>
<dbReference type="InterPro" id="IPR046350">
    <property type="entry name" value="Cystatin_sf"/>
</dbReference>
<feature type="chain" id="PRO_5043788501" evidence="2">
    <location>
        <begin position="20"/>
        <end position="217"/>
    </location>
</feature>
<name>A0AAW1ANI4_CROAD</name>
<accession>A0AAW1ANI4</accession>
<protein>
    <submittedName>
        <fullName evidence="3">Uncharacterized protein</fullName>
    </submittedName>
</protein>
<evidence type="ECO:0000256" key="2">
    <source>
        <dbReference type="SAM" id="SignalP"/>
    </source>
</evidence>
<proteinExistence type="predicted"/>
<organism evidence="3 4">
    <name type="scientific">Crotalus adamanteus</name>
    <name type="common">Eastern diamondback rattlesnake</name>
    <dbReference type="NCBI Taxonomy" id="8729"/>
    <lineage>
        <taxon>Eukaryota</taxon>
        <taxon>Metazoa</taxon>
        <taxon>Chordata</taxon>
        <taxon>Craniata</taxon>
        <taxon>Vertebrata</taxon>
        <taxon>Euteleostomi</taxon>
        <taxon>Lepidosauria</taxon>
        <taxon>Squamata</taxon>
        <taxon>Bifurcata</taxon>
        <taxon>Unidentata</taxon>
        <taxon>Episquamata</taxon>
        <taxon>Toxicofera</taxon>
        <taxon>Serpentes</taxon>
        <taxon>Colubroidea</taxon>
        <taxon>Viperidae</taxon>
        <taxon>Crotalinae</taxon>
        <taxon>Crotalus</taxon>
    </lineage>
</organism>
<dbReference type="SUPFAM" id="SSF54403">
    <property type="entry name" value="Cystatin/monellin"/>
    <property type="match status" value="1"/>
</dbReference>
<gene>
    <name evidence="3" type="ORF">NXF25_018643</name>
</gene>
<dbReference type="AlphaFoldDB" id="A0AAW1ANI4"/>